<gene>
    <name evidence="1" type="ORF">DERYTH_LOCUS22975</name>
</gene>
<evidence type="ECO:0000313" key="2">
    <source>
        <dbReference type="Proteomes" id="UP000789405"/>
    </source>
</evidence>
<sequence length="61" mass="7039">GVDCKVGLLPLKPRQIPSKRHMPGFRFYLWHLRPESYGGKGHGMGVTLRGKTTDKSYKIRW</sequence>
<reference evidence="1" key="1">
    <citation type="submission" date="2021-06" db="EMBL/GenBank/DDBJ databases">
        <authorList>
            <person name="Kallberg Y."/>
            <person name="Tangrot J."/>
            <person name="Rosling A."/>
        </authorList>
    </citation>
    <scope>NUCLEOTIDE SEQUENCE</scope>
    <source>
        <strain evidence="1">MA453B</strain>
    </source>
</reference>
<dbReference type="AlphaFoldDB" id="A0A9N9P389"/>
<dbReference type="EMBL" id="CAJVPY010033403">
    <property type="protein sequence ID" value="CAG8798930.1"/>
    <property type="molecule type" value="Genomic_DNA"/>
</dbReference>
<comment type="caution">
    <text evidence="1">The sequence shown here is derived from an EMBL/GenBank/DDBJ whole genome shotgun (WGS) entry which is preliminary data.</text>
</comment>
<keyword evidence="2" id="KW-1185">Reference proteome</keyword>
<name>A0A9N9P389_9GLOM</name>
<organism evidence="1 2">
    <name type="scientific">Dentiscutata erythropus</name>
    <dbReference type="NCBI Taxonomy" id="1348616"/>
    <lineage>
        <taxon>Eukaryota</taxon>
        <taxon>Fungi</taxon>
        <taxon>Fungi incertae sedis</taxon>
        <taxon>Mucoromycota</taxon>
        <taxon>Glomeromycotina</taxon>
        <taxon>Glomeromycetes</taxon>
        <taxon>Diversisporales</taxon>
        <taxon>Gigasporaceae</taxon>
        <taxon>Dentiscutata</taxon>
    </lineage>
</organism>
<feature type="non-terminal residue" evidence="1">
    <location>
        <position position="61"/>
    </location>
</feature>
<accession>A0A9N9P389</accession>
<dbReference type="Proteomes" id="UP000789405">
    <property type="component" value="Unassembled WGS sequence"/>
</dbReference>
<evidence type="ECO:0000313" key="1">
    <source>
        <dbReference type="EMBL" id="CAG8798930.1"/>
    </source>
</evidence>
<feature type="non-terminal residue" evidence="1">
    <location>
        <position position="1"/>
    </location>
</feature>
<proteinExistence type="predicted"/>
<protein>
    <submittedName>
        <fullName evidence="1">13233_t:CDS:1</fullName>
    </submittedName>
</protein>